<organism evidence="1 2">
    <name type="scientific">Trifolium pratense</name>
    <name type="common">Red clover</name>
    <dbReference type="NCBI Taxonomy" id="57577"/>
    <lineage>
        <taxon>Eukaryota</taxon>
        <taxon>Viridiplantae</taxon>
        <taxon>Streptophyta</taxon>
        <taxon>Embryophyta</taxon>
        <taxon>Tracheophyta</taxon>
        <taxon>Spermatophyta</taxon>
        <taxon>Magnoliopsida</taxon>
        <taxon>eudicotyledons</taxon>
        <taxon>Gunneridae</taxon>
        <taxon>Pentapetalae</taxon>
        <taxon>rosids</taxon>
        <taxon>fabids</taxon>
        <taxon>Fabales</taxon>
        <taxon>Fabaceae</taxon>
        <taxon>Papilionoideae</taxon>
        <taxon>50 kb inversion clade</taxon>
        <taxon>NPAAA clade</taxon>
        <taxon>Hologalegina</taxon>
        <taxon>IRL clade</taxon>
        <taxon>Trifolieae</taxon>
        <taxon>Trifolium</taxon>
    </lineage>
</organism>
<keyword evidence="2" id="KW-1185">Reference proteome</keyword>
<gene>
    <name evidence="1" type="ORF">MILVUS5_LOCUS5008</name>
</gene>
<sequence length="110" mass="12893">MQFQFSFNWEITVTTSMASGRNVLNFPREYSRNCLSNSESTIHLLDIVTGKVFKSPIITSTKNNEDKYVYSCWKKFVKENKLKFKDRVIFNAPDGNNVLQVQILRRSHPR</sequence>
<comment type="caution">
    <text evidence="1">The sequence shown here is derived from an EMBL/GenBank/DDBJ whole genome shotgun (WGS) entry which is preliminary data.</text>
</comment>
<protein>
    <submittedName>
        <fullName evidence="1">Uncharacterized protein</fullName>
    </submittedName>
</protein>
<dbReference type="EMBL" id="CASHSV030000002">
    <property type="protein sequence ID" value="CAJ2634008.1"/>
    <property type="molecule type" value="Genomic_DNA"/>
</dbReference>
<name>A0ACB0INE5_TRIPR</name>
<accession>A0ACB0INE5</accession>
<evidence type="ECO:0000313" key="2">
    <source>
        <dbReference type="Proteomes" id="UP001177021"/>
    </source>
</evidence>
<reference evidence="1" key="1">
    <citation type="submission" date="2023-10" db="EMBL/GenBank/DDBJ databases">
        <authorList>
            <person name="Rodriguez Cubillos JULIANA M."/>
            <person name="De Vega J."/>
        </authorList>
    </citation>
    <scope>NUCLEOTIDE SEQUENCE</scope>
</reference>
<evidence type="ECO:0000313" key="1">
    <source>
        <dbReference type="EMBL" id="CAJ2634008.1"/>
    </source>
</evidence>
<dbReference type="Proteomes" id="UP001177021">
    <property type="component" value="Unassembled WGS sequence"/>
</dbReference>
<proteinExistence type="predicted"/>